<dbReference type="EMBL" id="LSYV01000004">
    <property type="protein sequence ID" value="KXZ55090.1"/>
    <property type="molecule type" value="Genomic_DNA"/>
</dbReference>
<name>A0A150H0K3_GONPE</name>
<dbReference type="GO" id="GO:0030145">
    <property type="term" value="F:manganese ion binding"/>
    <property type="evidence" value="ECO:0007669"/>
    <property type="project" value="InterPro"/>
</dbReference>
<accession>A0A150H0K3</accession>
<dbReference type="PANTHER" id="PTHR43226:SF4">
    <property type="entry name" value="XAA-PRO AMINOPEPTIDASE 3"/>
    <property type="match status" value="1"/>
</dbReference>
<organism evidence="8 9">
    <name type="scientific">Gonium pectorale</name>
    <name type="common">Green alga</name>
    <dbReference type="NCBI Taxonomy" id="33097"/>
    <lineage>
        <taxon>Eukaryota</taxon>
        <taxon>Viridiplantae</taxon>
        <taxon>Chlorophyta</taxon>
        <taxon>core chlorophytes</taxon>
        <taxon>Chlorophyceae</taxon>
        <taxon>CS clade</taxon>
        <taxon>Chlamydomonadales</taxon>
        <taxon>Volvocaceae</taxon>
        <taxon>Gonium</taxon>
    </lineage>
</organism>
<keyword evidence="9" id="KW-1185">Reference proteome</keyword>
<dbReference type="Pfam" id="PF05195">
    <property type="entry name" value="AMP_N"/>
    <property type="match status" value="1"/>
</dbReference>
<dbReference type="InterPro" id="IPR029149">
    <property type="entry name" value="Creatin/AminoP/Spt16_N"/>
</dbReference>
<dbReference type="GO" id="GO:0006508">
    <property type="term" value="P:proteolysis"/>
    <property type="evidence" value="ECO:0007669"/>
    <property type="project" value="TreeGrafter"/>
</dbReference>
<dbReference type="OrthoDB" id="4215474at2759"/>
<reference evidence="9" key="1">
    <citation type="journal article" date="2016" name="Nat. Commun.">
        <title>The Gonium pectorale genome demonstrates co-option of cell cycle regulation during the evolution of multicellularity.</title>
        <authorList>
            <person name="Hanschen E.R."/>
            <person name="Marriage T.N."/>
            <person name="Ferris P.J."/>
            <person name="Hamaji T."/>
            <person name="Toyoda A."/>
            <person name="Fujiyama A."/>
            <person name="Neme R."/>
            <person name="Noguchi H."/>
            <person name="Minakuchi Y."/>
            <person name="Suzuki M."/>
            <person name="Kawai-Toyooka H."/>
            <person name="Smith D.R."/>
            <person name="Sparks H."/>
            <person name="Anderson J."/>
            <person name="Bakaric R."/>
            <person name="Luria V."/>
            <person name="Karger A."/>
            <person name="Kirschner M.W."/>
            <person name="Durand P.M."/>
            <person name="Michod R.E."/>
            <person name="Nozaki H."/>
            <person name="Olson B.J."/>
        </authorList>
    </citation>
    <scope>NUCLEOTIDE SEQUENCE [LARGE SCALE GENOMIC DNA]</scope>
    <source>
        <strain evidence="9">NIES-2863</strain>
    </source>
</reference>
<comment type="similarity">
    <text evidence="2">Belongs to the peptidase M24B family.</text>
</comment>
<gene>
    <name evidence="8" type="ORF">GPECTOR_3g245</name>
</gene>
<dbReference type="Gene3D" id="3.90.230.10">
    <property type="entry name" value="Creatinase/methionine aminopeptidase superfamily"/>
    <property type="match status" value="1"/>
</dbReference>
<evidence type="ECO:0000256" key="3">
    <source>
        <dbReference type="ARBA" id="ARBA00022723"/>
    </source>
</evidence>
<dbReference type="SUPFAM" id="SSF53092">
    <property type="entry name" value="Creatinase/prolidase N-terminal domain"/>
    <property type="match status" value="1"/>
</dbReference>
<dbReference type="Gene3D" id="3.40.350.10">
    <property type="entry name" value="Creatinase/prolidase N-terminal domain"/>
    <property type="match status" value="1"/>
</dbReference>
<feature type="domain" description="Aminopeptidase P N-terminal" evidence="7">
    <location>
        <begin position="43"/>
        <end position="168"/>
    </location>
</feature>
<keyword evidence="5" id="KW-0464">Manganese</keyword>
<dbReference type="InterPro" id="IPR000994">
    <property type="entry name" value="Pept_M24"/>
</dbReference>
<dbReference type="GO" id="GO:0070006">
    <property type="term" value="F:metalloaminopeptidase activity"/>
    <property type="evidence" value="ECO:0007669"/>
    <property type="project" value="InterPro"/>
</dbReference>
<protein>
    <recommendedName>
        <fullName evidence="7">Aminopeptidase P N-terminal domain-containing protein</fullName>
    </recommendedName>
</protein>
<sequence length="529" mass="56607">MGKLSLRWKRVLETHVPYGAVFGLYSFHKFIYLLAAHELTPGISAAEYRERRQRLAALLPPGGVAILPAAGVSYMSGAIPWPYRQDPDFMYLTGINQRGVALITAAQSGRPEEHRYTLFIDPPNTTRDRWDGASLTRDAALPRRLHAQAANPSGPPLLHDPDRPGAHHGHHIAAALRPASQQPGRLAPLRPLLHSMRLVKSKAEAALMQTSAALASSAVAHCMAASAPGVTEYGIAAAFEYGVKAGGAQRLAYPSVVAGGPDACTTHYSRADKVLRAGQLVLMDAGCEYWGYVSDVTRTWPVGGRFSGPQRDVYELVLEVHQRCLATCRPGSSIRELHALSCEMLSDGIRQLRLLPGASAEEIRRNGYREFFWHSLGHYLGMDTHDTSLVGYDRKLEAGNVITVEPGLYIPDLPQFGPYRGIGVRIEDDVLLTVQGCAVLSDQAPVAVSAVEELVGSALAAGATPRLPLPPRLEVAAHRRLAEPPPPYADHGSAVPIVAPPPPPAESEAPSRAAAFAASAPASAAAAAT</sequence>
<keyword evidence="4" id="KW-0378">Hydrolase</keyword>
<comment type="caution">
    <text evidence="8">The sequence shown here is derived from an EMBL/GenBank/DDBJ whole genome shotgun (WGS) entry which is preliminary data.</text>
</comment>
<evidence type="ECO:0000259" key="7">
    <source>
        <dbReference type="SMART" id="SM01011"/>
    </source>
</evidence>
<evidence type="ECO:0000256" key="4">
    <source>
        <dbReference type="ARBA" id="ARBA00022801"/>
    </source>
</evidence>
<feature type="region of interest" description="Disordered" evidence="6">
    <location>
        <begin position="482"/>
        <end position="529"/>
    </location>
</feature>
<dbReference type="CDD" id="cd01087">
    <property type="entry name" value="Prolidase"/>
    <property type="match status" value="1"/>
</dbReference>
<feature type="compositionally biased region" description="Low complexity" evidence="6">
    <location>
        <begin position="506"/>
        <end position="529"/>
    </location>
</feature>
<evidence type="ECO:0000256" key="1">
    <source>
        <dbReference type="ARBA" id="ARBA00001936"/>
    </source>
</evidence>
<dbReference type="Proteomes" id="UP000075714">
    <property type="component" value="Unassembled WGS sequence"/>
</dbReference>
<dbReference type="InterPro" id="IPR052433">
    <property type="entry name" value="X-Pro_dipept-like"/>
</dbReference>
<evidence type="ECO:0000313" key="9">
    <source>
        <dbReference type="Proteomes" id="UP000075714"/>
    </source>
</evidence>
<comment type="cofactor">
    <cofactor evidence="1">
        <name>Mn(2+)</name>
        <dbReference type="ChEBI" id="CHEBI:29035"/>
    </cofactor>
</comment>
<dbReference type="GO" id="GO:0005739">
    <property type="term" value="C:mitochondrion"/>
    <property type="evidence" value="ECO:0007669"/>
    <property type="project" value="TreeGrafter"/>
</dbReference>
<dbReference type="InterPro" id="IPR036005">
    <property type="entry name" value="Creatinase/aminopeptidase-like"/>
</dbReference>
<dbReference type="SUPFAM" id="SSF55920">
    <property type="entry name" value="Creatinase/aminopeptidase"/>
    <property type="match status" value="1"/>
</dbReference>
<evidence type="ECO:0000313" key="8">
    <source>
        <dbReference type="EMBL" id="KXZ55090.1"/>
    </source>
</evidence>
<evidence type="ECO:0000256" key="5">
    <source>
        <dbReference type="ARBA" id="ARBA00023211"/>
    </source>
</evidence>
<dbReference type="InterPro" id="IPR007865">
    <property type="entry name" value="Aminopep_P_N"/>
</dbReference>
<keyword evidence="3" id="KW-0479">Metal-binding</keyword>
<feature type="region of interest" description="Disordered" evidence="6">
    <location>
        <begin position="148"/>
        <end position="169"/>
    </location>
</feature>
<dbReference type="PANTHER" id="PTHR43226">
    <property type="entry name" value="XAA-PRO AMINOPEPTIDASE 3"/>
    <property type="match status" value="1"/>
</dbReference>
<dbReference type="SMART" id="SM01011">
    <property type="entry name" value="AMP_N"/>
    <property type="match status" value="1"/>
</dbReference>
<dbReference type="STRING" id="33097.A0A150H0K3"/>
<dbReference type="Pfam" id="PF00557">
    <property type="entry name" value="Peptidase_M24"/>
    <property type="match status" value="1"/>
</dbReference>
<dbReference type="AlphaFoldDB" id="A0A150H0K3"/>
<evidence type="ECO:0000256" key="2">
    <source>
        <dbReference type="ARBA" id="ARBA00008766"/>
    </source>
</evidence>
<proteinExistence type="inferred from homology"/>
<evidence type="ECO:0000256" key="6">
    <source>
        <dbReference type="SAM" id="MobiDB-lite"/>
    </source>
</evidence>